<proteinExistence type="predicted"/>
<dbReference type="EMBL" id="JAFJYH010000130">
    <property type="protein sequence ID" value="KAG4418367.1"/>
    <property type="molecule type" value="Genomic_DNA"/>
</dbReference>
<dbReference type="AlphaFoldDB" id="A0A8H7TFP6"/>
<feature type="region of interest" description="Disordered" evidence="1">
    <location>
        <begin position="1"/>
        <end position="54"/>
    </location>
</feature>
<evidence type="ECO:0000313" key="2">
    <source>
        <dbReference type="EMBL" id="KAG4418367.1"/>
    </source>
</evidence>
<accession>A0A8H7TFP6</accession>
<sequence length="72" mass="7682">MASTTSNTAPNAPAQPTEMSVEPKADTLSAGNAKESKKAKGTEQKRENNAPWFKGLTKKEKLEEIASTCGIM</sequence>
<reference evidence="2" key="1">
    <citation type="submission" date="2021-02" db="EMBL/GenBank/DDBJ databases">
        <title>Genome sequence Cadophora malorum strain M34.</title>
        <authorList>
            <person name="Stefanovic E."/>
            <person name="Vu D."/>
            <person name="Scully C."/>
            <person name="Dijksterhuis J."/>
            <person name="Roader J."/>
            <person name="Houbraken J."/>
        </authorList>
    </citation>
    <scope>NUCLEOTIDE SEQUENCE</scope>
    <source>
        <strain evidence="2">M34</strain>
    </source>
</reference>
<name>A0A8H7TFP6_9HELO</name>
<organism evidence="2 3">
    <name type="scientific">Cadophora malorum</name>
    <dbReference type="NCBI Taxonomy" id="108018"/>
    <lineage>
        <taxon>Eukaryota</taxon>
        <taxon>Fungi</taxon>
        <taxon>Dikarya</taxon>
        <taxon>Ascomycota</taxon>
        <taxon>Pezizomycotina</taxon>
        <taxon>Leotiomycetes</taxon>
        <taxon>Helotiales</taxon>
        <taxon>Ploettnerulaceae</taxon>
        <taxon>Cadophora</taxon>
    </lineage>
</organism>
<keyword evidence="3" id="KW-1185">Reference proteome</keyword>
<feature type="compositionally biased region" description="Basic and acidic residues" evidence="1">
    <location>
        <begin position="34"/>
        <end position="48"/>
    </location>
</feature>
<comment type="caution">
    <text evidence="2">The sequence shown here is derived from an EMBL/GenBank/DDBJ whole genome shotgun (WGS) entry which is preliminary data.</text>
</comment>
<gene>
    <name evidence="2" type="ORF">IFR04_008509</name>
</gene>
<protein>
    <submittedName>
        <fullName evidence="2">Uncharacterized protein</fullName>
    </submittedName>
</protein>
<dbReference type="Proteomes" id="UP000664132">
    <property type="component" value="Unassembled WGS sequence"/>
</dbReference>
<feature type="compositionally biased region" description="Polar residues" evidence="1">
    <location>
        <begin position="1"/>
        <end position="10"/>
    </location>
</feature>
<evidence type="ECO:0000313" key="3">
    <source>
        <dbReference type="Proteomes" id="UP000664132"/>
    </source>
</evidence>
<evidence type="ECO:0000256" key="1">
    <source>
        <dbReference type="SAM" id="MobiDB-lite"/>
    </source>
</evidence>